<dbReference type="RefSeq" id="WP_345927455.1">
    <property type="nucleotide sequence ID" value="NZ_JBDIVF010000004.1"/>
</dbReference>
<dbReference type="EMBL" id="JBEWLZ010000012">
    <property type="protein sequence ID" value="MET1491466.1"/>
    <property type="molecule type" value="Genomic_DNA"/>
</dbReference>
<reference evidence="1 2" key="1">
    <citation type="submission" date="2024-07" db="EMBL/GenBank/DDBJ databases">
        <title>Uliginosibacterium paludis KCTC:42655.</title>
        <authorList>
            <person name="Kim M.K."/>
        </authorList>
    </citation>
    <scope>NUCLEOTIDE SEQUENCE [LARGE SCALE GENOMIC DNA]</scope>
    <source>
        <strain evidence="1 2">KCTC 42655</strain>
    </source>
</reference>
<name>A0ABV2CU86_9RHOO</name>
<evidence type="ECO:0008006" key="3">
    <source>
        <dbReference type="Google" id="ProtNLM"/>
    </source>
</evidence>
<organism evidence="1 2">
    <name type="scientific">Uliginosibacterium paludis</name>
    <dbReference type="NCBI Taxonomy" id="1615952"/>
    <lineage>
        <taxon>Bacteria</taxon>
        <taxon>Pseudomonadati</taxon>
        <taxon>Pseudomonadota</taxon>
        <taxon>Betaproteobacteria</taxon>
        <taxon>Rhodocyclales</taxon>
        <taxon>Zoogloeaceae</taxon>
        <taxon>Uliginosibacterium</taxon>
    </lineage>
</organism>
<evidence type="ECO:0000313" key="2">
    <source>
        <dbReference type="Proteomes" id="UP001548590"/>
    </source>
</evidence>
<proteinExistence type="predicted"/>
<accession>A0ABV2CU86</accession>
<evidence type="ECO:0000313" key="1">
    <source>
        <dbReference type="EMBL" id="MET1491466.1"/>
    </source>
</evidence>
<dbReference type="Proteomes" id="UP001548590">
    <property type="component" value="Unassembled WGS sequence"/>
</dbReference>
<gene>
    <name evidence="1" type="ORF">ABVT11_16630</name>
</gene>
<keyword evidence="2" id="KW-1185">Reference proteome</keyword>
<protein>
    <recommendedName>
        <fullName evidence="3">DUF2946 domain-containing protein</fullName>
    </recommendedName>
</protein>
<sequence length="109" mass="11103">MRPARPLALIWLLSLCLLCMQGGLRLHALGHAVETLAHAAQLAQGGDAVQAEEHCVLCDAAAVLSAGAVASAPGLAPVQAAHVLICPERPGVRRCPNAGPQARAPPVVV</sequence>
<comment type="caution">
    <text evidence="1">The sequence shown here is derived from an EMBL/GenBank/DDBJ whole genome shotgun (WGS) entry which is preliminary data.</text>
</comment>